<reference evidence="2" key="1">
    <citation type="submission" date="2016-10" db="EMBL/GenBank/DDBJ databases">
        <authorList>
            <person name="Varghese N."/>
            <person name="Submissions S."/>
        </authorList>
    </citation>
    <scope>NUCLEOTIDE SEQUENCE [LARGE SCALE GENOMIC DNA]</scope>
    <source>
        <strain evidence="2">DSM 1551</strain>
    </source>
</reference>
<accession>A0A1I0GCQ9</accession>
<evidence type="ECO:0000313" key="2">
    <source>
        <dbReference type="Proteomes" id="UP000198558"/>
    </source>
</evidence>
<dbReference type="GeneID" id="78288958"/>
<dbReference type="AlphaFoldDB" id="A0A1I0GCQ9"/>
<dbReference type="RefSeq" id="WP_092355127.1">
    <property type="nucleotide sequence ID" value="NZ_FOIN01000028.1"/>
</dbReference>
<dbReference type="Proteomes" id="UP000198558">
    <property type="component" value="Unassembled WGS sequence"/>
</dbReference>
<organism evidence="1 2">
    <name type="scientific">Thomasclavelia cocleata</name>
    <dbReference type="NCBI Taxonomy" id="69824"/>
    <lineage>
        <taxon>Bacteria</taxon>
        <taxon>Bacillati</taxon>
        <taxon>Bacillota</taxon>
        <taxon>Erysipelotrichia</taxon>
        <taxon>Erysipelotrichales</taxon>
        <taxon>Coprobacillaceae</taxon>
        <taxon>Thomasclavelia</taxon>
    </lineage>
</organism>
<dbReference type="EMBL" id="FOIN01000028">
    <property type="protein sequence ID" value="SET68564.1"/>
    <property type="molecule type" value="Genomic_DNA"/>
</dbReference>
<evidence type="ECO:0000313" key="1">
    <source>
        <dbReference type="EMBL" id="SET68564.1"/>
    </source>
</evidence>
<keyword evidence="2" id="KW-1185">Reference proteome</keyword>
<name>A0A1I0GCQ9_9FIRM</name>
<gene>
    <name evidence="1" type="ORF">SAMN04489758_12821</name>
</gene>
<protein>
    <submittedName>
        <fullName evidence="1">Uncharacterized protein</fullName>
    </submittedName>
</protein>
<sequence length="87" mass="10219">MINLKDIKRIYADNNNIKDNTYRFTNGTSSFRQKLTFLSLQDLLNKHDVNKDTLNEIFVKSSNNSLKIIFDLTNGNLIEHRVVFKKK</sequence>
<proteinExistence type="predicted"/>